<keyword evidence="8" id="KW-0460">Magnesium</keyword>
<dbReference type="InterPro" id="IPR018332">
    <property type="entry name" value="Antenna_alpha"/>
</dbReference>
<dbReference type="Gene3D" id="4.10.220.20">
    <property type="entry name" value="Light-harvesting complex"/>
    <property type="match status" value="1"/>
</dbReference>
<dbReference type="EMBL" id="CP003154">
    <property type="protein sequence ID" value="AFL72344.1"/>
    <property type="molecule type" value="Genomic_DNA"/>
</dbReference>
<keyword evidence="13" id="KW-0437">Light-harvesting polypeptide</keyword>
<dbReference type="InterPro" id="IPR035889">
    <property type="entry name" value="Light-harvesting_complex"/>
</dbReference>
<dbReference type="GO" id="GO:0019684">
    <property type="term" value="P:photosynthesis, light reaction"/>
    <property type="evidence" value="ECO:0007669"/>
    <property type="project" value="InterPro"/>
</dbReference>
<evidence type="ECO:0000256" key="10">
    <source>
        <dbReference type="ARBA" id="ARBA00022989"/>
    </source>
</evidence>
<dbReference type="InterPro" id="IPR000066">
    <property type="entry name" value="Antenna_a/b"/>
</dbReference>
<evidence type="ECO:0000256" key="5">
    <source>
        <dbReference type="ARBA" id="ARBA00022549"/>
    </source>
</evidence>
<evidence type="ECO:0000256" key="1">
    <source>
        <dbReference type="ARBA" id="ARBA00002455"/>
    </source>
</evidence>
<organism evidence="16 17">
    <name type="scientific">Thiocystis violascens (strain ATCC 17096 / DSM 198 / 6111)</name>
    <name type="common">Chromatium violascens</name>
    <dbReference type="NCBI Taxonomy" id="765911"/>
    <lineage>
        <taxon>Bacteria</taxon>
        <taxon>Pseudomonadati</taxon>
        <taxon>Pseudomonadota</taxon>
        <taxon>Gammaproteobacteria</taxon>
        <taxon>Chromatiales</taxon>
        <taxon>Chromatiaceae</taxon>
        <taxon>Thiocystis</taxon>
    </lineage>
</organism>
<dbReference type="GO" id="GO:0030077">
    <property type="term" value="C:plasma membrane light-harvesting complex"/>
    <property type="evidence" value="ECO:0007669"/>
    <property type="project" value="InterPro"/>
</dbReference>
<dbReference type="GO" id="GO:0005886">
    <property type="term" value="C:plasma membrane"/>
    <property type="evidence" value="ECO:0007669"/>
    <property type="project" value="UniProtKB-SubCell"/>
</dbReference>
<evidence type="ECO:0000256" key="2">
    <source>
        <dbReference type="ARBA" id="ARBA00004236"/>
    </source>
</evidence>
<evidence type="ECO:0000256" key="11">
    <source>
        <dbReference type="ARBA" id="ARBA00022991"/>
    </source>
</evidence>
<proteinExistence type="predicted"/>
<dbReference type="GO" id="GO:0042314">
    <property type="term" value="F:bacteriochlorophyll binding"/>
    <property type="evidence" value="ECO:0007669"/>
    <property type="project" value="UniProtKB-KW"/>
</dbReference>
<dbReference type="SUPFAM" id="SSF56918">
    <property type="entry name" value="Light-harvesting complex subunits"/>
    <property type="match status" value="1"/>
</dbReference>
<gene>
    <name evidence="16" type="ordered locus">Thivi_0275</name>
</gene>
<evidence type="ECO:0000256" key="8">
    <source>
        <dbReference type="ARBA" id="ARBA00022842"/>
    </source>
</evidence>
<dbReference type="AlphaFoldDB" id="I3Y5S6"/>
<sequence>MEFMGYKPLEQDYRFWMVVNPGTWLIPILMVVLGIALLVHMYAFSLPGQGFSAKAEAAPVVEAAPAVEAAPVAAPAQ</sequence>
<dbReference type="KEGG" id="tvi:Thivi_0275"/>
<accession>I3Y5S6</accession>
<dbReference type="NCBIfam" id="NF040861">
    <property type="entry name" value="pufA_517_ASD"/>
    <property type="match status" value="1"/>
</dbReference>
<evidence type="ECO:0000256" key="13">
    <source>
        <dbReference type="ARBA" id="ARBA00023243"/>
    </source>
</evidence>
<protein>
    <recommendedName>
        <fullName evidence="15">Antenna complex alpha/beta subunit domain-containing protein</fullName>
    </recommendedName>
</protein>
<dbReference type="Pfam" id="PF00556">
    <property type="entry name" value="LHC"/>
    <property type="match status" value="1"/>
</dbReference>
<dbReference type="HOGENOM" id="CLU_2784730_0_0_6"/>
<feature type="transmembrane region" description="Helical" evidence="14">
    <location>
        <begin position="24"/>
        <end position="44"/>
    </location>
</feature>
<evidence type="ECO:0000256" key="6">
    <source>
        <dbReference type="ARBA" id="ARBA00022692"/>
    </source>
</evidence>
<evidence type="ECO:0000256" key="9">
    <source>
        <dbReference type="ARBA" id="ARBA00022956"/>
    </source>
</evidence>
<keyword evidence="3" id="KW-1003">Cell membrane</keyword>
<keyword evidence="9" id="KW-0076">Bacteriochlorophyll</keyword>
<keyword evidence="11" id="KW-0157">Chromophore</keyword>
<keyword evidence="7" id="KW-0479">Metal-binding</keyword>
<reference evidence="16 17" key="1">
    <citation type="submission" date="2012-06" db="EMBL/GenBank/DDBJ databases">
        <title>Complete sequence of Thiocystis violascens DSM 198.</title>
        <authorList>
            <consortium name="US DOE Joint Genome Institute"/>
            <person name="Lucas S."/>
            <person name="Han J."/>
            <person name="Lapidus A."/>
            <person name="Cheng J.-F."/>
            <person name="Goodwin L."/>
            <person name="Pitluck S."/>
            <person name="Peters L."/>
            <person name="Ovchinnikova G."/>
            <person name="Teshima H."/>
            <person name="Detter J.C."/>
            <person name="Han C."/>
            <person name="Tapia R."/>
            <person name="Land M."/>
            <person name="Hauser L."/>
            <person name="Kyrpides N."/>
            <person name="Ivanova N."/>
            <person name="Pagani I."/>
            <person name="Vogl K."/>
            <person name="Liu Z."/>
            <person name="Frigaard N.-U."/>
            <person name="Bryant D."/>
            <person name="Woyke T."/>
        </authorList>
    </citation>
    <scope>NUCLEOTIDE SEQUENCE [LARGE SCALE GENOMIC DNA]</scope>
    <source>
        <strain evidence="17">ATCC 17096 / DSM 198 / 6111</strain>
    </source>
</reference>
<keyword evidence="4" id="KW-0148">Chlorophyll</keyword>
<dbReference type="OrthoDB" id="7362610at2"/>
<evidence type="ECO:0000256" key="14">
    <source>
        <dbReference type="SAM" id="Phobius"/>
    </source>
</evidence>
<evidence type="ECO:0000259" key="15">
    <source>
        <dbReference type="Pfam" id="PF00556"/>
    </source>
</evidence>
<keyword evidence="10 14" id="KW-1133">Transmembrane helix</keyword>
<dbReference type="STRING" id="765911.Thivi_0275"/>
<name>I3Y5S6_THIV6</name>
<keyword evidence="17" id="KW-1185">Reference proteome</keyword>
<dbReference type="GO" id="GO:0046872">
    <property type="term" value="F:metal ion binding"/>
    <property type="evidence" value="ECO:0007669"/>
    <property type="project" value="UniProtKB-KW"/>
</dbReference>
<evidence type="ECO:0000256" key="3">
    <source>
        <dbReference type="ARBA" id="ARBA00022475"/>
    </source>
</evidence>
<dbReference type="RefSeq" id="WP_014776852.1">
    <property type="nucleotide sequence ID" value="NC_018012.1"/>
</dbReference>
<keyword evidence="12 14" id="KW-0472">Membrane</keyword>
<evidence type="ECO:0000256" key="12">
    <source>
        <dbReference type="ARBA" id="ARBA00023136"/>
    </source>
</evidence>
<evidence type="ECO:0000313" key="17">
    <source>
        <dbReference type="Proteomes" id="UP000006062"/>
    </source>
</evidence>
<keyword evidence="6 14" id="KW-0812">Transmembrane</keyword>
<dbReference type="Proteomes" id="UP000006062">
    <property type="component" value="Chromosome"/>
</dbReference>
<evidence type="ECO:0000313" key="16">
    <source>
        <dbReference type="EMBL" id="AFL72344.1"/>
    </source>
</evidence>
<comment type="subcellular location">
    <subcellularLocation>
        <location evidence="2">Cell membrane</location>
    </subcellularLocation>
</comment>
<evidence type="ECO:0000256" key="4">
    <source>
        <dbReference type="ARBA" id="ARBA00022494"/>
    </source>
</evidence>
<feature type="domain" description="Antenna complex alpha/beta subunit" evidence="15">
    <location>
        <begin position="12"/>
        <end position="45"/>
    </location>
</feature>
<evidence type="ECO:0000256" key="7">
    <source>
        <dbReference type="ARBA" id="ARBA00022723"/>
    </source>
</evidence>
<keyword evidence="5" id="KW-0042">Antenna complex</keyword>
<comment type="function">
    <text evidence="1">Antenna complexes are light-harvesting systems, which transfer the excitation energy to the reaction centers.</text>
</comment>